<dbReference type="Proteomes" id="UP001430360">
    <property type="component" value="Unassembled WGS sequence"/>
</dbReference>
<sequence>MTDDASLATQTNRKQLQQIITGLSEGVILVEPDHRIVWANESALQLHGVETVEDLGADVDAYRERFALRYRNNHPLQAGNYPIDRVIAGETFSDVIVEVIPAADPDRC</sequence>
<reference evidence="2" key="2">
    <citation type="journal article" date="2022" name="Syst. Appl. Microbiol.">
        <title>Physiological and genomic characterisation of Luteimonas fraxinea sp. nov., a bacterial species associated with trees tolerant to ash dieback.</title>
        <authorList>
            <person name="Ulrich K."/>
            <person name="Becker R."/>
            <person name="Behrendt U."/>
            <person name="Kube M."/>
            <person name="Schneck V."/>
            <person name="Ulrich A."/>
        </authorList>
    </citation>
    <scope>NUCLEOTIDE SEQUENCE</scope>
    <source>
        <strain evidence="2">A1P009</strain>
    </source>
</reference>
<evidence type="ECO:0000259" key="1">
    <source>
        <dbReference type="PROSITE" id="PS50112"/>
    </source>
</evidence>
<feature type="domain" description="PAS" evidence="1">
    <location>
        <begin position="12"/>
        <end position="56"/>
    </location>
</feature>
<dbReference type="RefSeq" id="WP_232136419.1">
    <property type="nucleotide sequence ID" value="NZ_CP089507.1"/>
</dbReference>
<dbReference type="Pfam" id="PF13188">
    <property type="entry name" value="PAS_8"/>
    <property type="match status" value="1"/>
</dbReference>
<dbReference type="SUPFAM" id="SSF55785">
    <property type="entry name" value="PYP-like sensor domain (PAS domain)"/>
    <property type="match status" value="1"/>
</dbReference>
<gene>
    <name evidence="2" type="ORF">LTT95_10590</name>
</gene>
<name>A0ABS8UER2_9GAMM</name>
<proteinExistence type="predicted"/>
<dbReference type="EMBL" id="JAJQKU010000003">
    <property type="protein sequence ID" value="MCD9097385.1"/>
    <property type="molecule type" value="Genomic_DNA"/>
</dbReference>
<organism evidence="2 3">
    <name type="scientific">Luteimonas fraxinea</name>
    <dbReference type="NCBI Taxonomy" id="2901869"/>
    <lineage>
        <taxon>Bacteria</taxon>
        <taxon>Pseudomonadati</taxon>
        <taxon>Pseudomonadota</taxon>
        <taxon>Gammaproteobacteria</taxon>
        <taxon>Lysobacterales</taxon>
        <taxon>Lysobacteraceae</taxon>
        <taxon>Luteimonas</taxon>
    </lineage>
</organism>
<keyword evidence="3" id="KW-1185">Reference proteome</keyword>
<accession>A0ABS8UER2</accession>
<dbReference type="Gene3D" id="3.30.450.20">
    <property type="entry name" value="PAS domain"/>
    <property type="match status" value="1"/>
</dbReference>
<reference evidence="2" key="1">
    <citation type="submission" date="2021-12" db="EMBL/GenBank/DDBJ databases">
        <authorList>
            <person name="Ulrich A."/>
        </authorList>
    </citation>
    <scope>NUCLEOTIDE SEQUENCE</scope>
    <source>
        <strain evidence="2">A1P009</strain>
    </source>
</reference>
<evidence type="ECO:0000313" key="2">
    <source>
        <dbReference type="EMBL" id="MCD9097385.1"/>
    </source>
</evidence>
<dbReference type="PROSITE" id="PS50112">
    <property type="entry name" value="PAS"/>
    <property type="match status" value="1"/>
</dbReference>
<comment type="caution">
    <text evidence="2">The sequence shown here is derived from an EMBL/GenBank/DDBJ whole genome shotgun (WGS) entry which is preliminary data.</text>
</comment>
<dbReference type="InterPro" id="IPR000014">
    <property type="entry name" value="PAS"/>
</dbReference>
<evidence type="ECO:0000313" key="3">
    <source>
        <dbReference type="Proteomes" id="UP001430360"/>
    </source>
</evidence>
<dbReference type="InterPro" id="IPR035965">
    <property type="entry name" value="PAS-like_dom_sf"/>
</dbReference>
<protein>
    <submittedName>
        <fullName evidence="2">PAS domain-containing protein</fullName>
    </submittedName>
</protein>